<evidence type="ECO:0000256" key="4">
    <source>
        <dbReference type="ARBA" id="ARBA00023002"/>
    </source>
</evidence>
<dbReference type="PANTHER" id="PTHR47354">
    <property type="entry name" value="NADH OXIDOREDUCTASE HCR"/>
    <property type="match status" value="1"/>
</dbReference>
<dbReference type="SUPFAM" id="SSF54292">
    <property type="entry name" value="2Fe-2S ferredoxin-like"/>
    <property type="match status" value="1"/>
</dbReference>
<keyword evidence="4" id="KW-0560">Oxidoreductase</keyword>
<dbReference type="InterPro" id="IPR017938">
    <property type="entry name" value="Riboflavin_synthase-like_b-brl"/>
</dbReference>
<dbReference type="AlphaFoldDB" id="A0A1L4D3S1"/>
<evidence type="ECO:0000256" key="1">
    <source>
        <dbReference type="ARBA" id="ARBA00022630"/>
    </source>
</evidence>
<dbReference type="STRING" id="1915309.AXG55_13505"/>
<feature type="domain" description="FAD-binding FR-type" evidence="8">
    <location>
        <begin position="1"/>
        <end position="106"/>
    </location>
</feature>
<feature type="domain" description="2Fe-2S ferredoxin-type" evidence="7">
    <location>
        <begin position="230"/>
        <end position="317"/>
    </location>
</feature>
<dbReference type="InterPro" id="IPR036010">
    <property type="entry name" value="2Fe-2S_ferredoxin-like_sf"/>
</dbReference>
<dbReference type="PROSITE" id="PS51384">
    <property type="entry name" value="FAD_FR"/>
    <property type="match status" value="1"/>
</dbReference>
<evidence type="ECO:0000256" key="6">
    <source>
        <dbReference type="ARBA" id="ARBA00023014"/>
    </source>
</evidence>
<evidence type="ECO:0000259" key="7">
    <source>
        <dbReference type="PROSITE" id="PS51085"/>
    </source>
</evidence>
<dbReference type="SUPFAM" id="SSF52343">
    <property type="entry name" value="Ferredoxin reductase-like, C-terminal NADP-linked domain"/>
    <property type="match status" value="1"/>
</dbReference>
<name>A0A1L4D3S1_9BACT</name>
<accession>A0A1L4D3S1</accession>
<dbReference type="GO" id="GO:0046872">
    <property type="term" value="F:metal ion binding"/>
    <property type="evidence" value="ECO:0007669"/>
    <property type="project" value="UniProtKB-KW"/>
</dbReference>
<dbReference type="RefSeq" id="WP_148698615.1">
    <property type="nucleotide sequence ID" value="NZ_CP017834.1"/>
</dbReference>
<dbReference type="Pfam" id="PF00111">
    <property type="entry name" value="Fer2"/>
    <property type="match status" value="1"/>
</dbReference>
<dbReference type="InterPro" id="IPR054582">
    <property type="entry name" value="DmmA-like_N"/>
</dbReference>
<evidence type="ECO:0000256" key="5">
    <source>
        <dbReference type="ARBA" id="ARBA00023004"/>
    </source>
</evidence>
<dbReference type="InterPro" id="IPR012675">
    <property type="entry name" value="Beta-grasp_dom_sf"/>
</dbReference>
<keyword evidence="5" id="KW-0408">Iron</keyword>
<dbReference type="Gene3D" id="2.40.30.10">
    <property type="entry name" value="Translation factors"/>
    <property type="match status" value="1"/>
</dbReference>
<evidence type="ECO:0000313" key="10">
    <source>
        <dbReference type="Proteomes" id="UP000184731"/>
    </source>
</evidence>
<keyword evidence="10" id="KW-1185">Reference proteome</keyword>
<keyword evidence="3" id="KW-0479">Metal-binding</keyword>
<dbReference type="InterPro" id="IPR001041">
    <property type="entry name" value="2Fe-2S_ferredoxin-type"/>
</dbReference>
<dbReference type="EMBL" id="CP017834">
    <property type="protein sequence ID" value="APJ04856.1"/>
    <property type="molecule type" value="Genomic_DNA"/>
</dbReference>
<evidence type="ECO:0000256" key="2">
    <source>
        <dbReference type="ARBA" id="ARBA00022714"/>
    </source>
</evidence>
<dbReference type="Proteomes" id="UP000184731">
    <property type="component" value="Chromosome"/>
</dbReference>
<dbReference type="OrthoDB" id="544091at2"/>
<evidence type="ECO:0000259" key="8">
    <source>
        <dbReference type="PROSITE" id="PS51384"/>
    </source>
</evidence>
<gene>
    <name evidence="9" type="ORF">AXG55_13505</name>
</gene>
<sequence length="317" mass="36297">MKTIRVKIVDIECITPFIKQFVLMRKDKSLLPSFSAGSHIVIIMNSNDRIIKNPYSLMSSPFDTKTYQIAIRKQEKSRGGSHYMHEKVFIGSELEISYPVNLFPLYKKAKKHILFAGGIGITPFISQIYELNNSKSNFEMHYSFREKIHGSIAKRMEDLNKDYVNLYNEDKNEFIEFNEILKKQPLGTHVYVCGSKFMIYKLIDLAINLGWPLNHIHSEQFISPPIGEGFLVYLAKSNKEIFVDAEKSILESIENAGVKADYLCRGGSCGKCELEVLENNGIIYHHDNFLTETEKKLGKKILPCVSRAKSDKLTLNI</sequence>
<evidence type="ECO:0000256" key="3">
    <source>
        <dbReference type="ARBA" id="ARBA00022723"/>
    </source>
</evidence>
<dbReference type="PRINTS" id="PR00409">
    <property type="entry name" value="PHDIOXRDTASE"/>
</dbReference>
<dbReference type="Gene3D" id="3.10.20.30">
    <property type="match status" value="1"/>
</dbReference>
<organism evidence="9 10">
    <name type="scientific">Silvanigrella aquatica</name>
    <dbReference type="NCBI Taxonomy" id="1915309"/>
    <lineage>
        <taxon>Bacteria</taxon>
        <taxon>Pseudomonadati</taxon>
        <taxon>Bdellovibrionota</taxon>
        <taxon>Oligoflexia</taxon>
        <taxon>Silvanigrellales</taxon>
        <taxon>Silvanigrellaceae</taxon>
        <taxon>Silvanigrella</taxon>
    </lineage>
</organism>
<keyword evidence="6" id="KW-0411">Iron-sulfur</keyword>
<dbReference type="PROSITE" id="PS51085">
    <property type="entry name" value="2FE2S_FER_2"/>
    <property type="match status" value="1"/>
</dbReference>
<dbReference type="InterPro" id="IPR017927">
    <property type="entry name" value="FAD-bd_FR_type"/>
</dbReference>
<dbReference type="CDD" id="cd06185">
    <property type="entry name" value="PDR_like"/>
    <property type="match status" value="1"/>
</dbReference>
<dbReference type="InterPro" id="IPR039261">
    <property type="entry name" value="FNR_nucleotide-bd"/>
</dbReference>
<dbReference type="SUPFAM" id="SSF63380">
    <property type="entry name" value="Riboflavin synthase domain-like"/>
    <property type="match status" value="1"/>
</dbReference>
<keyword evidence="2" id="KW-0001">2Fe-2S</keyword>
<evidence type="ECO:0000313" key="9">
    <source>
        <dbReference type="EMBL" id="APJ04856.1"/>
    </source>
</evidence>
<dbReference type="InterPro" id="IPR050415">
    <property type="entry name" value="MRET"/>
</dbReference>
<protein>
    <submittedName>
        <fullName evidence="9">Ferredoxin--NADP(+) reductase</fullName>
    </submittedName>
</protein>
<dbReference type="GO" id="GO:0016491">
    <property type="term" value="F:oxidoreductase activity"/>
    <property type="evidence" value="ECO:0007669"/>
    <property type="project" value="UniProtKB-KW"/>
</dbReference>
<dbReference type="Gene3D" id="3.40.50.80">
    <property type="entry name" value="Nucleotide-binding domain of ferredoxin-NADP reductase (FNR) module"/>
    <property type="match status" value="1"/>
</dbReference>
<keyword evidence="1" id="KW-0285">Flavoprotein</keyword>
<dbReference type="KEGG" id="saqi:AXG55_13505"/>
<dbReference type="Pfam" id="PF22290">
    <property type="entry name" value="DmmA-like_N"/>
    <property type="match status" value="1"/>
</dbReference>
<reference evidence="9 10" key="1">
    <citation type="submission" date="2016-10" db="EMBL/GenBank/DDBJ databases">
        <title>Silvanigrella aquatica sp. nov., isolated from a freshwater lake located in the Black Forest, Germany, description of Silvanigrellaceae fam. nov., Silvanigrellales ord. nov., reclassification of the order Bdellovibrionales in the class Oligoflexia, reclassification of the families Bacteriovoracaceae and Halobacteriovoraceae in the new order Bacteriovoracales ord. nov., and reclassification of the family Pseudobacteriovoracaceae in the order Oligoflexiales.</title>
        <authorList>
            <person name="Hahn M.W."/>
            <person name="Schmidt J."/>
            <person name="Koll U."/>
            <person name="Rohde M."/>
            <person name="Verbag S."/>
            <person name="Pitt A."/>
            <person name="Nakai R."/>
            <person name="Naganuma T."/>
            <person name="Lang E."/>
        </authorList>
    </citation>
    <scope>NUCLEOTIDE SEQUENCE [LARGE SCALE GENOMIC DNA]</scope>
    <source>
        <strain evidence="9 10">MWH-Nonnen-W8red</strain>
    </source>
</reference>
<dbReference type="GO" id="GO:0051537">
    <property type="term" value="F:2 iron, 2 sulfur cluster binding"/>
    <property type="evidence" value="ECO:0007669"/>
    <property type="project" value="UniProtKB-KW"/>
</dbReference>
<dbReference type="PANTHER" id="PTHR47354:SF1">
    <property type="entry name" value="CARNITINE MONOOXYGENASE REDUCTASE SUBUNIT"/>
    <property type="match status" value="1"/>
</dbReference>
<proteinExistence type="predicted"/>
<dbReference type="CDD" id="cd00207">
    <property type="entry name" value="fer2"/>
    <property type="match status" value="1"/>
</dbReference>